<proteinExistence type="predicted"/>
<feature type="transmembrane region" description="Helical" evidence="1">
    <location>
        <begin position="6"/>
        <end position="25"/>
    </location>
</feature>
<dbReference type="RefSeq" id="WP_109417641.1">
    <property type="nucleotide sequence ID" value="NZ_QEAS01000020.1"/>
</dbReference>
<protein>
    <recommendedName>
        <fullName evidence="4">ATP synthase protein I</fullName>
    </recommendedName>
</protein>
<gene>
    <name evidence="2" type="ORF">DDR33_20350</name>
</gene>
<accession>A0A2U2PBQ2</accession>
<organism evidence="2 3">
    <name type="scientific">Pararcticibacter amylolyticus</name>
    <dbReference type="NCBI Taxonomy" id="2173175"/>
    <lineage>
        <taxon>Bacteria</taxon>
        <taxon>Pseudomonadati</taxon>
        <taxon>Bacteroidota</taxon>
        <taxon>Sphingobacteriia</taxon>
        <taxon>Sphingobacteriales</taxon>
        <taxon>Sphingobacteriaceae</taxon>
        <taxon>Pararcticibacter</taxon>
    </lineage>
</organism>
<evidence type="ECO:0008006" key="4">
    <source>
        <dbReference type="Google" id="ProtNLM"/>
    </source>
</evidence>
<feature type="transmembrane region" description="Helical" evidence="1">
    <location>
        <begin position="37"/>
        <end position="59"/>
    </location>
</feature>
<evidence type="ECO:0000313" key="3">
    <source>
        <dbReference type="Proteomes" id="UP000245647"/>
    </source>
</evidence>
<evidence type="ECO:0000313" key="2">
    <source>
        <dbReference type="EMBL" id="PWG78783.1"/>
    </source>
</evidence>
<sequence length="129" mass="14466">MTPLRFTIFFSIYAACLGTLAFVLNGVSGGTILIPKFWVVFGVLAVLTYSAFIVSWIGIRKGGEFSVYTILGSLVVKLLMSMAFALIYLTKINVDKVIFVIDFISIYFFFSAFEIWALLTNLRHPNKSE</sequence>
<keyword evidence="1" id="KW-0812">Transmembrane</keyword>
<name>A0A2U2PBQ2_9SPHI</name>
<dbReference type="OrthoDB" id="981547at2"/>
<feature type="transmembrane region" description="Helical" evidence="1">
    <location>
        <begin position="97"/>
        <end position="119"/>
    </location>
</feature>
<dbReference type="EMBL" id="QEAS01000020">
    <property type="protein sequence ID" value="PWG78783.1"/>
    <property type="molecule type" value="Genomic_DNA"/>
</dbReference>
<keyword evidence="1" id="KW-0472">Membrane</keyword>
<keyword evidence="3" id="KW-1185">Reference proteome</keyword>
<feature type="transmembrane region" description="Helical" evidence="1">
    <location>
        <begin position="65"/>
        <end position="90"/>
    </location>
</feature>
<dbReference type="Proteomes" id="UP000245647">
    <property type="component" value="Unassembled WGS sequence"/>
</dbReference>
<evidence type="ECO:0000256" key="1">
    <source>
        <dbReference type="SAM" id="Phobius"/>
    </source>
</evidence>
<reference evidence="2 3" key="1">
    <citation type="submission" date="2018-04" db="EMBL/GenBank/DDBJ databases">
        <title>Pedobacter chongqingensis sp. nov., isolated from a rottenly hemp rope.</title>
        <authorList>
            <person name="Cai Y."/>
        </authorList>
    </citation>
    <scope>NUCLEOTIDE SEQUENCE [LARGE SCALE GENOMIC DNA]</scope>
    <source>
        <strain evidence="2 3">FJ4-8</strain>
    </source>
</reference>
<dbReference type="AlphaFoldDB" id="A0A2U2PBQ2"/>
<keyword evidence="1" id="KW-1133">Transmembrane helix</keyword>
<comment type="caution">
    <text evidence="2">The sequence shown here is derived from an EMBL/GenBank/DDBJ whole genome shotgun (WGS) entry which is preliminary data.</text>
</comment>